<evidence type="ECO:0000256" key="2">
    <source>
        <dbReference type="ARBA" id="ARBA00009592"/>
    </source>
</evidence>
<evidence type="ECO:0000256" key="5">
    <source>
        <dbReference type="ARBA" id="ARBA00022692"/>
    </source>
</evidence>
<dbReference type="FunFam" id="3.80.10.10:FF:000041">
    <property type="entry name" value="LRR receptor-like serine/threonine-protein kinase ERECTA"/>
    <property type="match status" value="1"/>
</dbReference>
<dbReference type="SMART" id="SM00369">
    <property type="entry name" value="LRR_TYP"/>
    <property type="match status" value="5"/>
</dbReference>
<dbReference type="InterPro" id="IPR001611">
    <property type="entry name" value="Leu-rich_rpt"/>
</dbReference>
<evidence type="ECO:0000256" key="3">
    <source>
        <dbReference type="ARBA" id="ARBA00022475"/>
    </source>
</evidence>
<evidence type="ECO:0000256" key="9">
    <source>
        <dbReference type="ARBA" id="ARBA00023136"/>
    </source>
</evidence>
<accession>A0AAN9SDB4</accession>
<dbReference type="Pfam" id="PF08263">
    <property type="entry name" value="LRRNT_2"/>
    <property type="match status" value="1"/>
</dbReference>
<evidence type="ECO:0000256" key="6">
    <source>
        <dbReference type="ARBA" id="ARBA00022729"/>
    </source>
</evidence>
<keyword evidence="3" id="KW-1003">Cell membrane</keyword>
<evidence type="ECO:0000256" key="12">
    <source>
        <dbReference type="SAM" id="Phobius"/>
    </source>
</evidence>
<evidence type="ECO:0000256" key="7">
    <source>
        <dbReference type="ARBA" id="ARBA00022737"/>
    </source>
</evidence>
<keyword evidence="4" id="KW-0433">Leucine-rich repeat</keyword>
<evidence type="ECO:0000256" key="4">
    <source>
        <dbReference type="ARBA" id="ARBA00022614"/>
    </source>
</evidence>
<dbReference type="FunFam" id="3.80.10.10:FF:000095">
    <property type="entry name" value="LRR receptor-like serine/threonine-protein kinase GSO1"/>
    <property type="match status" value="1"/>
</dbReference>
<dbReference type="PANTHER" id="PTHR48063">
    <property type="entry name" value="LRR RECEPTOR-LIKE KINASE"/>
    <property type="match status" value="1"/>
</dbReference>
<keyword evidence="9 12" id="KW-0472">Membrane</keyword>
<dbReference type="GO" id="GO:0005886">
    <property type="term" value="C:plasma membrane"/>
    <property type="evidence" value="ECO:0007669"/>
    <property type="project" value="UniProtKB-SubCell"/>
</dbReference>
<comment type="subcellular location">
    <subcellularLocation>
        <location evidence="1">Cell membrane</location>
        <topology evidence="1">Single-pass type I membrane protein</topology>
    </subcellularLocation>
</comment>
<evidence type="ECO:0000259" key="14">
    <source>
        <dbReference type="Pfam" id="PF08263"/>
    </source>
</evidence>
<dbReference type="PRINTS" id="PR00019">
    <property type="entry name" value="LEURICHRPT"/>
</dbReference>
<reference evidence="15 16" key="1">
    <citation type="submission" date="2024-01" db="EMBL/GenBank/DDBJ databases">
        <title>The genomes of 5 underutilized Papilionoideae crops provide insights into root nodulation and disease resistanc.</title>
        <authorList>
            <person name="Jiang F."/>
        </authorList>
    </citation>
    <scope>NUCLEOTIDE SEQUENCE [LARGE SCALE GENOMIC DNA]</scope>
    <source>
        <strain evidence="15">DUOXIRENSHENG_FW03</strain>
        <tissue evidence="15">Leaves</tissue>
    </source>
</reference>
<feature type="transmembrane region" description="Helical" evidence="12">
    <location>
        <begin position="537"/>
        <end position="558"/>
    </location>
</feature>
<keyword evidence="8 12" id="KW-1133">Transmembrane helix</keyword>
<organism evidence="15 16">
    <name type="scientific">Psophocarpus tetragonolobus</name>
    <name type="common">Winged bean</name>
    <name type="synonym">Dolichos tetragonolobus</name>
    <dbReference type="NCBI Taxonomy" id="3891"/>
    <lineage>
        <taxon>Eukaryota</taxon>
        <taxon>Viridiplantae</taxon>
        <taxon>Streptophyta</taxon>
        <taxon>Embryophyta</taxon>
        <taxon>Tracheophyta</taxon>
        <taxon>Spermatophyta</taxon>
        <taxon>Magnoliopsida</taxon>
        <taxon>eudicotyledons</taxon>
        <taxon>Gunneridae</taxon>
        <taxon>Pentapetalae</taxon>
        <taxon>rosids</taxon>
        <taxon>fabids</taxon>
        <taxon>Fabales</taxon>
        <taxon>Fabaceae</taxon>
        <taxon>Papilionoideae</taxon>
        <taxon>50 kb inversion clade</taxon>
        <taxon>NPAAA clade</taxon>
        <taxon>indigoferoid/millettioid clade</taxon>
        <taxon>Phaseoleae</taxon>
        <taxon>Psophocarpus</taxon>
    </lineage>
</organism>
<dbReference type="InterPro" id="IPR013210">
    <property type="entry name" value="LRR_N_plant-typ"/>
</dbReference>
<evidence type="ECO:0000256" key="8">
    <source>
        <dbReference type="ARBA" id="ARBA00022989"/>
    </source>
</evidence>
<keyword evidence="10" id="KW-0675">Receptor</keyword>
<proteinExistence type="inferred from homology"/>
<dbReference type="InterPro" id="IPR032675">
    <property type="entry name" value="LRR_dom_sf"/>
</dbReference>
<dbReference type="InterPro" id="IPR046956">
    <property type="entry name" value="RLP23-like"/>
</dbReference>
<evidence type="ECO:0000256" key="1">
    <source>
        <dbReference type="ARBA" id="ARBA00004251"/>
    </source>
</evidence>
<name>A0AAN9SDB4_PSOTE</name>
<comment type="caution">
    <text evidence="15">The sequence shown here is derived from an EMBL/GenBank/DDBJ whole genome shotgun (WGS) entry which is preliminary data.</text>
</comment>
<protein>
    <recommendedName>
        <fullName evidence="14">Leucine-rich repeat-containing N-terminal plant-type domain-containing protein</fullName>
    </recommendedName>
</protein>
<dbReference type="PANTHER" id="PTHR48063:SF52">
    <property type="entry name" value="LRR RECEPTOR-LIKE KINASE FAMILY PROTEIN"/>
    <property type="match status" value="1"/>
</dbReference>
<sequence>MFSQISIVLLLLLCANTFHRRTCGTNLQLLCNENDRFALQIFKLGVGNHSNMLPSWSTEQDCCVWKGVHCDNTTGRVTRLDLHQQHLEVELRLESCHLTNISPSIKYVNFSSLSTLDLSGNHFFTELPYWLLNITTISHIDLSFNLLQGPIPKSLLSLRNLVFLKLNNNEISGSIPEWLGQHEQLQYLGLSENVFNGSIPSSIGNLSSLVDLSIRGLPHISENVLLLDLSDNSFSGPISPFFCHKLGRETSLDYLDISSNLFTGEVPDCWEYWKGLSFLFMQNNKLTGEVPQSMASFVDIIILNLSNNCLSGNFSLDLSNLKNLEYINLKRNNLSGAVPTRMPSGMEVMLLGSNQFEGNIPPQLSWQEHKEQFTIHFRSIWYTKGQELEYRDYGLLRTLDLSCNNLSGEIPPQVFSLDQLQTLNSSRNHLTGKMSREIGSMKNLESLDLSSNKLYGEIPTSISSLSFLSFLNLSNNDFTGQIPIGTQLQTFSASSYAGNPKLCGAPLPKNCTEASAIADGSKQNGGSNDEAFQIESLYLGIGVGFVVGFWGLWGSLFLNRTWRHTYIRFLNHVVDQIHVFVVVKWNSLKGTQ</sequence>
<keyword evidence="16" id="KW-1185">Reference proteome</keyword>
<evidence type="ECO:0000313" key="15">
    <source>
        <dbReference type="EMBL" id="KAK7392990.1"/>
    </source>
</evidence>
<dbReference type="InterPro" id="IPR003591">
    <property type="entry name" value="Leu-rich_rpt_typical-subtyp"/>
</dbReference>
<keyword evidence="7" id="KW-0677">Repeat</keyword>
<keyword evidence="6 13" id="KW-0732">Signal</keyword>
<dbReference type="Gene3D" id="3.80.10.10">
    <property type="entry name" value="Ribonuclease Inhibitor"/>
    <property type="match status" value="3"/>
</dbReference>
<dbReference type="Proteomes" id="UP001386955">
    <property type="component" value="Unassembled WGS sequence"/>
</dbReference>
<evidence type="ECO:0000313" key="16">
    <source>
        <dbReference type="Proteomes" id="UP001386955"/>
    </source>
</evidence>
<comment type="similarity">
    <text evidence="2">Belongs to the RLP family.</text>
</comment>
<evidence type="ECO:0000256" key="10">
    <source>
        <dbReference type="ARBA" id="ARBA00023170"/>
    </source>
</evidence>
<feature type="domain" description="Leucine-rich repeat-containing N-terminal plant-type" evidence="14">
    <location>
        <begin position="33"/>
        <end position="71"/>
    </location>
</feature>
<gene>
    <name evidence="15" type="ORF">VNO78_21440</name>
</gene>
<feature type="chain" id="PRO_5042851184" description="Leucine-rich repeat-containing N-terminal plant-type domain-containing protein" evidence="13">
    <location>
        <begin position="25"/>
        <end position="592"/>
    </location>
</feature>
<dbReference type="AlphaFoldDB" id="A0AAN9SDB4"/>
<evidence type="ECO:0000256" key="13">
    <source>
        <dbReference type="SAM" id="SignalP"/>
    </source>
</evidence>
<feature type="signal peptide" evidence="13">
    <location>
        <begin position="1"/>
        <end position="24"/>
    </location>
</feature>
<dbReference type="PROSITE" id="PS51450">
    <property type="entry name" value="LRR"/>
    <property type="match status" value="1"/>
</dbReference>
<dbReference type="EMBL" id="JAYMYS010000005">
    <property type="protein sequence ID" value="KAK7392990.1"/>
    <property type="molecule type" value="Genomic_DNA"/>
</dbReference>
<keyword evidence="5 12" id="KW-0812">Transmembrane</keyword>
<dbReference type="Pfam" id="PF00560">
    <property type="entry name" value="LRR_1"/>
    <property type="match status" value="6"/>
</dbReference>
<keyword evidence="11" id="KW-0325">Glycoprotein</keyword>
<dbReference type="Pfam" id="PF13855">
    <property type="entry name" value="LRR_8"/>
    <property type="match status" value="1"/>
</dbReference>
<dbReference type="SUPFAM" id="SSF52058">
    <property type="entry name" value="L domain-like"/>
    <property type="match status" value="1"/>
</dbReference>
<evidence type="ECO:0000256" key="11">
    <source>
        <dbReference type="ARBA" id="ARBA00023180"/>
    </source>
</evidence>